<keyword evidence="6" id="KW-1185">Reference proteome</keyword>
<dbReference type="InterPro" id="IPR032867">
    <property type="entry name" value="DYW_dom"/>
</dbReference>
<dbReference type="PANTHER" id="PTHR47926">
    <property type="entry name" value="PENTATRICOPEPTIDE REPEAT-CONTAINING PROTEIN"/>
    <property type="match status" value="1"/>
</dbReference>
<dbReference type="Gene3D" id="1.25.40.10">
    <property type="entry name" value="Tetratricopeptide repeat domain"/>
    <property type="match status" value="2"/>
</dbReference>
<evidence type="ECO:0000313" key="6">
    <source>
        <dbReference type="Proteomes" id="UP000317650"/>
    </source>
</evidence>
<feature type="repeat" description="PPR" evidence="2">
    <location>
        <begin position="301"/>
        <end position="335"/>
    </location>
</feature>
<dbReference type="InterPro" id="IPR046960">
    <property type="entry name" value="PPR_At4g14850-like_plant"/>
</dbReference>
<evidence type="ECO:0000256" key="1">
    <source>
        <dbReference type="ARBA" id="ARBA00022737"/>
    </source>
</evidence>
<feature type="repeat" description="PPR" evidence="2">
    <location>
        <begin position="200"/>
        <end position="234"/>
    </location>
</feature>
<protein>
    <recommendedName>
        <fullName evidence="4">DYW domain-containing protein</fullName>
    </recommendedName>
</protein>
<name>A0A4S8K3X8_MUSBA</name>
<feature type="region of interest" description="Disordered" evidence="3">
    <location>
        <begin position="1"/>
        <end position="33"/>
    </location>
</feature>
<proteinExistence type="predicted"/>
<feature type="repeat" description="PPR" evidence="2">
    <location>
        <begin position="98"/>
        <end position="132"/>
    </location>
</feature>
<dbReference type="Proteomes" id="UP000317650">
    <property type="component" value="Chromosome 8"/>
</dbReference>
<dbReference type="FunFam" id="1.25.40.10:FF:000184">
    <property type="entry name" value="Pentatricopeptide repeat-containing protein, chloroplastic"/>
    <property type="match status" value="1"/>
</dbReference>
<dbReference type="GO" id="GO:0009451">
    <property type="term" value="P:RNA modification"/>
    <property type="evidence" value="ECO:0007669"/>
    <property type="project" value="InterPro"/>
</dbReference>
<evidence type="ECO:0000313" key="5">
    <source>
        <dbReference type="EMBL" id="THU69503.1"/>
    </source>
</evidence>
<evidence type="ECO:0000256" key="2">
    <source>
        <dbReference type="PROSITE-ProRule" id="PRU00708"/>
    </source>
</evidence>
<dbReference type="Pfam" id="PF14432">
    <property type="entry name" value="DYW_deaminase"/>
    <property type="match status" value="1"/>
</dbReference>
<comment type="caution">
    <text evidence="5">The sequence shown here is derived from an EMBL/GenBank/DDBJ whole genome shotgun (WGS) entry which is preliminary data.</text>
</comment>
<dbReference type="GO" id="GO:0008270">
    <property type="term" value="F:zinc ion binding"/>
    <property type="evidence" value="ECO:0007669"/>
    <property type="project" value="InterPro"/>
</dbReference>
<evidence type="ECO:0000259" key="4">
    <source>
        <dbReference type="Pfam" id="PF14432"/>
    </source>
</evidence>
<accession>A0A4S8K3X8</accession>
<keyword evidence="1" id="KW-0677">Repeat</keyword>
<dbReference type="GO" id="GO:0003723">
    <property type="term" value="F:RNA binding"/>
    <property type="evidence" value="ECO:0007669"/>
    <property type="project" value="InterPro"/>
</dbReference>
<dbReference type="Pfam" id="PF01535">
    <property type="entry name" value="PPR"/>
    <property type="match status" value="6"/>
</dbReference>
<dbReference type="InterPro" id="IPR046848">
    <property type="entry name" value="E_motif"/>
</dbReference>
<dbReference type="FunFam" id="1.25.40.10:FF:000470">
    <property type="entry name" value="Pentatricopeptide repeat-containing protein At5g66520"/>
    <property type="match status" value="1"/>
</dbReference>
<dbReference type="Pfam" id="PF13041">
    <property type="entry name" value="PPR_2"/>
    <property type="match status" value="1"/>
</dbReference>
<dbReference type="InterPro" id="IPR002885">
    <property type="entry name" value="PPR_rpt"/>
</dbReference>
<feature type="domain" description="DYW" evidence="4">
    <location>
        <begin position="520"/>
        <end position="605"/>
    </location>
</feature>
<dbReference type="PANTHER" id="PTHR47926:SF400">
    <property type="entry name" value="PENTACOTRIPEPTIDE-REPEAT REGION OF PRORP DOMAIN-CONTAINING PROTEIN"/>
    <property type="match status" value="1"/>
</dbReference>
<sequence>MVGGLALHQTQPFIPPPPSQNPPSHVSEHRPREQLSCLTPPHQVKTMEEFKKLHARFIKLGLDRVPRHAGDLLLACSLSEWGSMDYARSIFLGLDDPGTFDFNTMIRGSLVHGDPKGALQFYPEMLQRDVEPDNFTFPFVLKACSQLSDLAQGLQIHGHAAKHGFQCDVFVRNSLINMYGKCGEVERSCRAFEQMGSCRTVASWSALTAAHTRMGLWGKCLELFAMMTREGLRADESSMVSALSSSKNLGAYDTGRSIHCSLLRSFTGLNIVVQTSLIDMYISCGCLEKGIAIFEMMSEKNTWTYSVVISGLAMHGEGERALQVFSDMLHGGHEPDEAIYVGVLSACSHAGLLDEGLRCFDRMRLEHRIPPSPQHYGCMIDLMARAGKLKEAYELIESMPAAQTEAAWRCLLSACKTHGDLEVAERASRNLEELNARNSGDYINLSNMYAEAKRWSDAAMTRREMVDRGLVQAPGYSRVEVKGKMHTFVSNDKRHPQRRQVYEMAYQMEWQLRLEGYTREASVDVEEEEKRRMVGAESQKLAIAFALLNTSQGSRIRIITNLRMGKECHTYTALVSTIFEREIMVRDRNRFHCFRQGVCTCGDHW</sequence>
<reference evidence="5 6" key="1">
    <citation type="journal article" date="2019" name="Nat. Plants">
        <title>Genome sequencing of Musa balbisiana reveals subgenome evolution and function divergence in polyploid bananas.</title>
        <authorList>
            <person name="Yao X."/>
        </authorList>
    </citation>
    <scope>NUCLEOTIDE SEQUENCE [LARGE SCALE GENOMIC DNA]</scope>
    <source>
        <strain evidence="6">cv. DH-PKW</strain>
        <tissue evidence="5">Leaves</tissue>
    </source>
</reference>
<dbReference type="NCBIfam" id="TIGR00756">
    <property type="entry name" value="PPR"/>
    <property type="match status" value="3"/>
</dbReference>
<dbReference type="EMBL" id="PYDT01000002">
    <property type="protein sequence ID" value="THU69503.1"/>
    <property type="molecule type" value="Genomic_DNA"/>
</dbReference>
<dbReference type="PROSITE" id="PS51375">
    <property type="entry name" value="PPR"/>
    <property type="match status" value="5"/>
</dbReference>
<feature type="repeat" description="PPR" evidence="2">
    <location>
        <begin position="372"/>
        <end position="406"/>
    </location>
</feature>
<dbReference type="InterPro" id="IPR011990">
    <property type="entry name" value="TPR-like_helical_dom_sf"/>
</dbReference>
<evidence type="ECO:0000256" key="3">
    <source>
        <dbReference type="SAM" id="MobiDB-lite"/>
    </source>
</evidence>
<gene>
    <name evidence="5" type="ORF">C4D60_Mb08t15090</name>
</gene>
<feature type="repeat" description="PPR" evidence="2">
    <location>
        <begin position="336"/>
        <end position="370"/>
    </location>
</feature>
<dbReference type="STRING" id="52838.A0A4S8K3X8"/>
<organism evidence="5 6">
    <name type="scientific">Musa balbisiana</name>
    <name type="common">Banana</name>
    <dbReference type="NCBI Taxonomy" id="52838"/>
    <lineage>
        <taxon>Eukaryota</taxon>
        <taxon>Viridiplantae</taxon>
        <taxon>Streptophyta</taxon>
        <taxon>Embryophyta</taxon>
        <taxon>Tracheophyta</taxon>
        <taxon>Spermatophyta</taxon>
        <taxon>Magnoliopsida</taxon>
        <taxon>Liliopsida</taxon>
        <taxon>Zingiberales</taxon>
        <taxon>Musaceae</taxon>
        <taxon>Musa</taxon>
    </lineage>
</organism>
<dbReference type="AlphaFoldDB" id="A0A4S8K3X8"/>
<dbReference type="Pfam" id="PF20431">
    <property type="entry name" value="E_motif"/>
    <property type="match status" value="1"/>
</dbReference>